<protein>
    <submittedName>
        <fullName evidence="1">400_t:CDS:1</fullName>
    </submittedName>
</protein>
<accession>A0ACA9LQE3</accession>
<proteinExistence type="predicted"/>
<keyword evidence="2" id="KW-1185">Reference proteome</keyword>
<comment type="caution">
    <text evidence="1">The sequence shown here is derived from an EMBL/GenBank/DDBJ whole genome shotgun (WGS) entry which is preliminary data.</text>
</comment>
<organism evidence="1 2">
    <name type="scientific">Racocetra persica</name>
    <dbReference type="NCBI Taxonomy" id="160502"/>
    <lineage>
        <taxon>Eukaryota</taxon>
        <taxon>Fungi</taxon>
        <taxon>Fungi incertae sedis</taxon>
        <taxon>Mucoromycota</taxon>
        <taxon>Glomeromycotina</taxon>
        <taxon>Glomeromycetes</taxon>
        <taxon>Diversisporales</taxon>
        <taxon>Gigasporaceae</taxon>
        <taxon>Racocetra</taxon>
    </lineage>
</organism>
<evidence type="ECO:0000313" key="1">
    <source>
        <dbReference type="EMBL" id="CAG8539309.1"/>
    </source>
</evidence>
<dbReference type="EMBL" id="CAJVQC010004341">
    <property type="protein sequence ID" value="CAG8539309.1"/>
    <property type="molecule type" value="Genomic_DNA"/>
</dbReference>
<reference evidence="1" key="1">
    <citation type="submission" date="2021-06" db="EMBL/GenBank/DDBJ databases">
        <authorList>
            <person name="Kallberg Y."/>
            <person name="Tangrot J."/>
            <person name="Rosling A."/>
        </authorList>
    </citation>
    <scope>NUCLEOTIDE SEQUENCE</scope>
    <source>
        <strain evidence="1">MA461A</strain>
    </source>
</reference>
<gene>
    <name evidence="1" type="ORF">RPERSI_LOCUS3482</name>
</gene>
<evidence type="ECO:0000313" key="2">
    <source>
        <dbReference type="Proteomes" id="UP000789920"/>
    </source>
</evidence>
<sequence length="173" mass="20259">MNCASLDAVSGSFKLKEESNYLKSPEIILKNEYQTIKYLIIKEGVYLPKHKLKYTQYLAKHPIPHNYVYLDKFVESDQSTSHATQLYCLEKRLLEFVEKEKENFFHQNDNIVLKQTKFEINGSIYNINYGKINKQKIELQIQAIVKLIDHNRISQDAYRSLARLDESLIRAGA</sequence>
<feature type="non-terminal residue" evidence="1">
    <location>
        <position position="173"/>
    </location>
</feature>
<name>A0ACA9LQE3_9GLOM</name>
<dbReference type="Proteomes" id="UP000789920">
    <property type="component" value="Unassembled WGS sequence"/>
</dbReference>